<keyword evidence="3" id="KW-0804">Transcription</keyword>
<evidence type="ECO:0000259" key="4">
    <source>
        <dbReference type="PROSITE" id="PS01124"/>
    </source>
</evidence>
<feature type="domain" description="HTH araC/xylS-type" evidence="4">
    <location>
        <begin position="159"/>
        <end position="257"/>
    </location>
</feature>
<dbReference type="PROSITE" id="PS00041">
    <property type="entry name" value="HTH_ARAC_FAMILY_1"/>
    <property type="match status" value="1"/>
</dbReference>
<evidence type="ECO:0000313" key="6">
    <source>
        <dbReference type="Proteomes" id="UP001370348"/>
    </source>
</evidence>
<dbReference type="InterPro" id="IPR020449">
    <property type="entry name" value="Tscrpt_reg_AraC-type_HTH"/>
</dbReference>
<dbReference type="PROSITE" id="PS01124">
    <property type="entry name" value="HTH_ARAC_FAMILY_2"/>
    <property type="match status" value="1"/>
</dbReference>
<accession>A0ABZ2MAP5</accession>
<name>A0ABZ2MAP5_9BACT</name>
<dbReference type="Proteomes" id="UP001370348">
    <property type="component" value="Chromosome"/>
</dbReference>
<dbReference type="Pfam" id="PF12833">
    <property type="entry name" value="HTH_18"/>
    <property type="match status" value="1"/>
</dbReference>
<sequence>MRPMFVGRDLLVAEWHCDGQKRPWSREVPTYDELDLPRAGVHLRARGRHRQVVDATTAAFTTAEDGYARASPTARPQTSTLIFLRGELASAQMPGRATHACRIAPEVAKLHFRLLGARDPVAIEETALALVARILTPKDASERAARELTVSPSRRRLAHELQHVMATRFAEHLTLESIAAACKTSPFHASRVFRLVTGETIHGHLTRVRLRIALFELRRGAGRLTDIALSSGFSSHSHFTSAFRAEFGCPPSAFVPRAR</sequence>
<dbReference type="InterPro" id="IPR018060">
    <property type="entry name" value="HTH_AraC"/>
</dbReference>
<evidence type="ECO:0000256" key="2">
    <source>
        <dbReference type="ARBA" id="ARBA00023125"/>
    </source>
</evidence>
<dbReference type="InterPro" id="IPR018062">
    <property type="entry name" value="HTH_AraC-typ_CS"/>
</dbReference>
<dbReference type="PANTHER" id="PTHR46796:SF2">
    <property type="entry name" value="TRANSCRIPTIONAL REGULATORY PROTEIN"/>
    <property type="match status" value="1"/>
</dbReference>
<dbReference type="RefSeq" id="WP_394829162.1">
    <property type="nucleotide sequence ID" value="NZ_CP089984.1"/>
</dbReference>
<proteinExistence type="predicted"/>
<evidence type="ECO:0000256" key="1">
    <source>
        <dbReference type="ARBA" id="ARBA00023015"/>
    </source>
</evidence>
<dbReference type="SUPFAM" id="SSF46689">
    <property type="entry name" value="Homeodomain-like"/>
    <property type="match status" value="2"/>
</dbReference>
<keyword evidence="2" id="KW-0238">DNA-binding</keyword>
<dbReference type="Gene3D" id="1.10.10.60">
    <property type="entry name" value="Homeodomain-like"/>
    <property type="match status" value="1"/>
</dbReference>
<gene>
    <name evidence="5" type="ORF">LZC94_20290</name>
</gene>
<dbReference type="SMART" id="SM00342">
    <property type="entry name" value="HTH_ARAC"/>
    <property type="match status" value="1"/>
</dbReference>
<protein>
    <submittedName>
        <fullName evidence="5">AraC family transcriptional regulator</fullName>
    </submittedName>
</protein>
<organism evidence="5 6">
    <name type="scientific">Pendulispora albinea</name>
    <dbReference type="NCBI Taxonomy" id="2741071"/>
    <lineage>
        <taxon>Bacteria</taxon>
        <taxon>Pseudomonadati</taxon>
        <taxon>Myxococcota</taxon>
        <taxon>Myxococcia</taxon>
        <taxon>Myxococcales</taxon>
        <taxon>Sorangiineae</taxon>
        <taxon>Pendulisporaceae</taxon>
        <taxon>Pendulispora</taxon>
    </lineage>
</organism>
<dbReference type="InterPro" id="IPR009057">
    <property type="entry name" value="Homeodomain-like_sf"/>
</dbReference>
<dbReference type="EMBL" id="CP089984">
    <property type="protein sequence ID" value="WXB19552.1"/>
    <property type="molecule type" value="Genomic_DNA"/>
</dbReference>
<dbReference type="PRINTS" id="PR00032">
    <property type="entry name" value="HTHARAC"/>
</dbReference>
<evidence type="ECO:0000313" key="5">
    <source>
        <dbReference type="EMBL" id="WXB19552.1"/>
    </source>
</evidence>
<dbReference type="InterPro" id="IPR050204">
    <property type="entry name" value="AraC_XylS_family_regulators"/>
</dbReference>
<keyword evidence="6" id="KW-1185">Reference proteome</keyword>
<dbReference type="PANTHER" id="PTHR46796">
    <property type="entry name" value="HTH-TYPE TRANSCRIPTIONAL ACTIVATOR RHAS-RELATED"/>
    <property type="match status" value="1"/>
</dbReference>
<reference evidence="5 6" key="1">
    <citation type="submission" date="2021-12" db="EMBL/GenBank/DDBJ databases">
        <title>Discovery of the Pendulisporaceae a myxobacterial family with distinct sporulation behavior and unique specialized metabolism.</title>
        <authorList>
            <person name="Garcia R."/>
            <person name="Popoff A."/>
            <person name="Bader C.D."/>
            <person name="Loehr J."/>
            <person name="Walesch S."/>
            <person name="Walt C."/>
            <person name="Boldt J."/>
            <person name="Bunk B."/>
            <person name="Haeckl F.J.F.P.J."/>
            <person name="Gunesch A.P."/>
            <person name="Birkelbach J."/>
            <person name="Nuebel U."/>
            <person name="Pietschmann T."/>
            <person name="Bach T."/>
            <person name="Mueller R."/>
        </authorList>
    </citation>
    <scope>NUCLEOTIDE SEQUENCE [LARGE SCALE GENOMIC DNA]</scope>
    <source>
        <strain evidence="5 6">MSr11954</strain>
    </source>
</reference>
<keyword evidence="1" id="KW-0805">Transcription regulation</keyword>
<evidence type="ECO:0000256" key="3">
    <source>
        <dbReference type="ARBA" id="ARBA00023163"/>
    </source>
</evidence>